<feature type="domain" description="Gfo/Idh/MocA-like oxidoreductase N-terminal" evidence="2">
    <location>
        <begin position="24"/>
        <end position="139"/>
    </location>
</feature>
<evidence type="ECO:0000259" key="3">
    <source>
        <dbReference type="Pfam" id="PF22725"/>
    </source>
</evidence>
<dbReference type="SUPFAM" id="SSF51735">
    <property type="entry name" value="NAD(P)-binding Rossmann-fold domains"/>
    <property type="match status" value="1"/>
</dbReference>
<dbReference type="Pfam" id="PF01408">
    <property type="entry name" value="GFO_IDH_MocA"/>
    <property type="match status" value="1"/>
</dbReference>
<evidence type="ECO:0008006" key="6">
    <source>
        <dbReference type="Google" id="ProtNLM"/>
    </source>
</evidence>
<reference evidence="4 5" key="1">
    <citation type="journal article" date="2018" name="FEMS Microbiol. Ecol.">
        <title>Co-invading symbiotic mutualists of Medicago polymorpha retain high ancestral diversity and contain diverse accessory genomes.</title>
        <authorList>
            <person name="Porter S.S."/>
            <person name="Faber-Hammond J.J."/>
            <person name="Friesen M.L."/>
        </authorList>
    </citation>
    <scope>NUCLEOTIDE SEQUENCE [LARGE SCALE GENOMIC DNA]</scope>
    <source>
        <strain evidence="4 5">Str16</strain>
    </source>
</reference>
<protein>
    <recommendedName>
        <fullName evidence="6">Gfo/Idh/MocA family oxidoreductase</fullName>
    </recommendedName>
</protein>
<keyword evidence="5" id="KW-1185">Reference proteome</keyword>
<accession>A0ABX4THE5</accession>
<comment type="caution">
    <text evidence="4">The sequence shown here is derived from an EMBL/GenBank/DDBJ whole genome shotgun (WGS) entry which is preliminary data.</text>
</comment>
<keyword evidence="1" id="KW-0560">Oxidoreductase</keyword>
<evidence type="ECO:0000259" key="2">
    <source>
        <dbReference type="Pfam" id="PF01408"/>
    </source>
</evidence>
<dbReference type="PANTHER" id="PTHR43377">
    <property type="entry name" value="BILIVERDIN REDUCTASE A"/>
    <property type="match status" value="1"/>
</dbReference>
<dbReference type="EMBL" id="NBUC01000126">
    <property type="protein sequence ID" value="PLT97990.1"/>
    <property type="molecule type" value="Genomic_DNA"/>
</dbReference>
<evidence type="ECO:0000313" key="5">
    <source>
        <dbReference type="Proteomes" id="UP001190825"/>
    </source>
</evidence>
<dbReference type="Gene3D" id="3.40.50.720">
    <property type="entry name" value="NAD(P)-binding Rossmann-like Domain"/>
    <property type="match status" value="1"/>
</dbReference>
<evidence type="ECO:0000313" key="4">
    <source>
        <dbReference type="EMBL" id="PLT97990.1"/>
    </source>
</evidence>
<feature type="domain" description="GFO/IDH/MocA-like oxidoreductase" evidence="3">
    <location>
        <begin position="148"/>
        <end position="256"/>
    </location>
</feature>
<dbReference type="Gene3D" id="3.30.360.10">
    <property type="entry name" value="Dihydrodipicolinate Reductase, domain 2"/>
    <property type="match status" value="1"/>
</dbReference>
<dbReference type="InterPro" id="IPR055170">
    <property type="entry name" value="GFO_IDH_MocA-like_dom"/>
</dbReference>
<proteinExistence type="predicted"/>
<organism evidence="4 5">
    <name type="scientific">Sinorhizobium medicae</name>
    <dbReference type="NCBI Taxonomy" id="110321"/>
    <lineage>
        <taxon>Bacteria</taxon>
        <taxon>Pseudomonadati</taxon>
        <taxon>Pseudomonadota</taxon>
        <taxon>Alphaproteobacteria</taxon>
        <taxon>Hyphomicrobiales</taxon>
        <taxon>Rhizobiaceae</taxon>
        <taxon>Sinorhizobium/Ensifer group</taxon>
        <taxon>Sinorhizobium</taxon>
    </lineage>
</organism>
<dbReference type="InterPro" id="IPR051450">
    <property type="entry name" value="Gfo/Idh/MocA_Oxidoreductases"/>
</dbReference>
<dbReference type="InterPro" id="IPR036291">
    <property type="entry name" value="NAD(P)-bd_dom_sf"/>
</dbReference>
<dbReference type="SUPFAM" id="SSF55347">
    <property type="entry name" value="Glyceraldehyde-3-phosphate dehydrogenase-like, C-terminal domain"/>
    <property type="match status" value="1"/>
</dbReference>
<dbReference type="PANTHER" id="PTHR43377:SF6">
    <property type="entry name" value="GFO_IDH_MOCA-LIKE OXIDOREDUCTASE N-TERMINAL DOMAIN-CONTAINING PROTEIN"/>
    <property type="match status" value="1"/>
</dbReference>
<evidence type="ECO:0000256" key="1">
    <source>
        <dbReference type="ARBA" id="ARBA00023002"/>
    </source>
</evidence>
<gene>
    <name evidence="4" type="ORF">BMJ33_26035</name>
</gene>
<sequence>MGPSLGYSKEHPSSFDLRGVSEDFQVAVIGCGAWGKNLVRCFSELGCLGAVADHDSAKVAAVLGQYGGRGLSFERILAEPSIQAVAISTQPSTHYDLARRAILAGKHLFVEKPLALQLEHAEELTDLARRFDRQLMVGHILQYHPAVSRLKSLIAAGAIGRILRVQANRMNLGAIRSEEDVLWCLGPHDVSIILALVGAEPSEVYGVGGYHLRQAIADAVTLHLAFPAGEQAQVNLSWLHPVKEHRLTVIGSEAMVVLDDGAPWGRKLLLYPHIVSMAEGATATVRAEPIQVPVEENEPLKLECQHFINCIVQGCDPMTNSEEGLRVMRVLAQASMMMNRSHLRAGGAGSMNTARRLLNV</sequence>
<dbReference type="InterPro" id="IPR000683">
    <property type="entry name" value="Gfo/Idh/MocA-like_OxRdtase_N"/>
</dbReference>
<name>A0ABX4THE5_9HYPH</name>
<dbReference type="Pfam" id="PF22725">
    <property type="entry name" value="GFO_IDH_MocA_C3"/>
    <property type="match status" value="1"/>
</dbReference>
<dbReference type="Proteomes" id="UP001190825">
    <property type="component" value="Unassembled WGS sequence"/>
</dbReference>